<dbReference type="Gene3D" id="2.40.128.410">
    <property type="match status" value="1"/>
</dbReference>
<dbReference type="Pfam" id="PF14059">
    <property type="entry name" value="DUF4251"/>
    <property type="match status" value="1"/>
</dbReference>
<feature type="signal peptide" evidence="1">
    <location>
        <begin position="1"/>
        <end position="23"/>
    </location>
</feature>
<reference evidence="2 3" key="1">
    <citation type="submission" date="2016-11" db="EMBL/GenBank/DDBJ databases">
        <authorList>
            <person name="Jaros S."/>
            <person name="Januszkiewicz K."/>
            <person name="Wedrychowicz H."/>
        </authorList>
    </citation>
    <scope>NUCLEOTIDE SEQUENCE [LARGE SCALE GENOMIC DNA]</scope>
    <source>
        <strain evidence="2 3">KHT3</strain>
    </source>
</reference>
<dbReference type="RefSeq" id="WP_081373170.1">
    <property type="nucleotide sequence ID" value="NZ_FRBD01000011.1"/>
</dbReference>
<sequence length="172" mass="19116">MMKKNSILSLVIAMFISCDVVFVSCATQEERAARKAEQAKMVTDALGARKYKIDITRMIPGKGPSRSVSTYSIEVRNDSLISYLPYIGRAYNVPYGGGNGLNFSAPISSYNETIKKNGRRDIEISVANNEDTYLYSLMVFDNGSSSLTVQSRQREQISYSGNMVLCKNPETH</sequence>
<gene>
    <name evidence="2" type="ORF">SAMN05216463_111100</name>
</gene>
<accession>A0A1M6V330</accession>
<dbReference type="Proteomes" id="UP000184130">
    <property type="component" value="Unassembled WGS sequence"/>
</dbReference>
<dbReference type="PROSITE" id="PS51257">
    <property type="entry name" value="PROKAR_LIPOPROTEIN"/>
    <property type="match status" value="1"/>
</dbReference>
<protein>
    <recommendedName>
        <fullName evidence="4">DUF4251 domain-containing protein</fullName>
    </recommendedName>
</protein>
<proteinExistence type="predicted"/>
<name>A0A1M6V330_XYLRU</name>
<evidence type="ECO:0008006" key="4">
    <source>
        <dbReference type="Google" id="ProtNLM"/>
    </source>
</evidence>
<feature type="chain" id="PRO_5012116091" description="DUF4251 domain-containing protein" evidence="1">
    <location>
        <begin position="24"/>
        <end position="172"/>
    </location>
</feature>
<evidence type="ECO:0000313" key="2">
    <source>
        <dbReference type="EMBL" id="SHK75909.1"/>
    </source>
</evidence>
<keyword evidence="1" id="KW-0732">Signal</keyword>
<evidence type="ECO:0000256" key="1">
    <source>
        <dbReference type="SAM" id="SignalP"/>
    </source>
</evidence>
<dbReference type="InterPro" id="IPR025347">
    <property type="entry name" value="DUF4251"/>
</dbReference>
<dbReference type="AlphaFoldDB" id="A0A1M6V330"/>
<dbReference type="EMBL" id="FRBD01000011">
    <property type="protein sequence ID" value="SHK75909.1"/>
    <property type="molecule type" value="Genomic_DNA"/>
</dbReference>
<evidence type="ECO:0000313" key="3">
    <source>
        <dbReference type="Proteomes" id="UP000184130"/>
    </source>
</evidence>
<organism evidence="2 3">
    <name type="scientific">Xylanibacter ruminicola</name>
    <name type="common">Prevotella ruminicola</name>
    <dbReference type="NCBI Taxonomy" id="839"/>
    <lineage>
        <taxon>Bacteria</taxon>
        <taxon>Pseudomonadati</taxon>
        <taxon>Bacteroidota</taxon>
        <taxon>Bacteroidia</taxon>
        <taxon>Bacteroidales</taxon>
        <taxon>Prevotellaceae</taxon>
        <taxon>Xylanibacter</taxon>
    </lineage>
</organism>
<dbReference type="OrthoDB" id="1097715at2"/>